<feature type="signal peptide" evidence="2">
    <location>
        <begin position="1"/>
        <end position="21"/>
    </location>
</feature>
<feature type="chain" id="PRO_5009523466" evidence="2">
    <location>
        <begin position="22"/>
        <end position="308"/>
    </location>
</feature>
<dbReference type="EMBL" id="MFKV01000028">
    <property type="protein sequence ID" value="OGG49634.1"/>
    <property type="molecule type" value="Genomic_DNA"/>
</dbReference>
<evidence type="ECO:0000313" key="3">
    <source>
        <dbReference type="EMBL" id="OGG49634.1"/>
    </source>
</evidence>
<name>A0A1F6CK47_9BACT</name>
<reference evidence="3 4" key="1">
    <citation type="journal article" date="2016" name="Nat. Commun.">
        <title>Thousands of microbial genomes shed light on interconnected biogeochemical processes in an aquifer system.</title>
        <authorList>
            <person name="Anantharaman K."/>
            <person name="Brown C.T."/>
            <person name="Hug L.A."/>
            <person name="Sharon I."/>
            <person name="Castelle C.J."/>
            <person name="Probst A.J."/>
            <person name="Thomas B.C."/>
            <person name="Singh A."/>
            <person name="Wilkins M.J."/>
            <person name="Karaoz U."/>
            <person name="Brodie E.L."/>
            <person name="Williams K.H."/>
            <person name="Hubbard S.S."/>
            <person name="Banfield J.F."/>
        </authorList>
    </citation>
    <scope>NUCLEOTIDE SEQUENCE [LARGE SCALE GENOMIC DNA]</scope>
</reference>
<organism evidence="3 4">
    <name type="scientific">Candidatus Kaiserbacteria bacterium RIFCSPHIGHO2_01_FULL_54_36</name>
    <dbReference type="NCBI Taxonomy" id="1798482"/>
    <lineage>
        <taxon>Bacteria</taxon>
        <taxon>Candidatus Kaiseribacteriota</taxon>
    </lineage>
</organism>
<accession>A0A1F6CK47</accession>
<sequence length="308" mass="32132">MASRRKKKAFRFTSSSAIALAAVFVVSFTIGSLSMSTASRSSQLAVAKEADAKCTPDKDYTYPCDKINPKTKKKGGLDCSCPDFTNGHETPGKCKGPNICKGEPPGGGKPPEMPKMPEPKKDEKPPEQPKTEPCPASGSTRSSAFSGESDPNALGPDGKPCPSSLGSTLISNLLDTTLVPITDETTEDTTTTEAPKSPFSWFAVGRVIQDVAKSASEAVGNVFSNSSATLQSGETERPVLYPTQEMVALQAQGAGQSGPAGGTANQASFYTNPDFNTFGGPAPTPSASPQPRGFWDGIAQALKNFLGI</sequence>
<protein>
    <submittedName>
        <fullName evidence="3">Uncharacterized protein</fullName>
    </submittedName>
</protein>
<feature type="region of interest" description="Disordered" evidence="1">
    <location>
        <begin position="92"/>
        <end position="168"/>
    </location>
</feature>
<dbReference type="AlphaFoldDB" id="A0A1F6CK47"/>
<dbReference type="STRING" id="1798482.A2763_03055"/>
<proteinExistence type="predicted"/>
<evidence type="ECO:0000256" key="1">
    <source>
        <dbReference type="SAM" id="MobiDB-lite"/>
    </source>
</evidence>
<feature type="compositionally biased region" description="Polar residues" evidence="1">
    <location>
        <begin position="137"/>
        <end position="146"/>
    </location>
</feature>
<gene>
    <name evidence="3" type="ORF">A2763_03055</name>
</gene>
<evidence type="ECO:0000313" key="4">
    <source>
        <dbReference type="Proteomes" id="UP000178370"/>
    </source>
</evidence>
<keyword evidence="2" id="KW-0732">Signal</keyword>
<feature type="compositionally biased region" description="Basic and acidic residues" evidence="1">
    <location>
        <begin position="115"/>
        <end position="130"/>
    </location>
</feature>
<evidence type="ECO:0000256" key="2">
    <source>
        <dbReference type="SAM" id="SignalP"/>
    </source>
</evidence>
<dbReference type="Proteomes" id="UP000178370">
    <property type="component" value="Unassembled WGS sequence"/>
</dbReference>
<comment type="caution">
    <text evidence="3">The sequence shown here is derived from an EMBL/GenBank/DDBJ whole genome shotgun (WGS) entry which is preliminary data.</text>
</comment>